<name>A0ABQ8XAU7_9EUKA</name>
<evidence type="ECO:0000313" key="2">
    <source>
        <dbReference type="EMBL" id="KAJ6229780.1"/>
    </source>
</evidence>
<evidence type="ECO:0000313" key="3">
    <source>
        <dbReference type="Proteomes" id="UP001150062"/>
    </source>
</evidence>
<proteinExistence type="predicted"/>
<dbReference type="InterPro" id="IPR052523">
    <property type="entry name" value="Trichothecene_AcTrans"/>
</dbReference>
<accession>A0ABQ8XAU7</accession>
<dbReference type="Pfam" id="PF00583">
    <property type="entry name" value="Acetyltransf_1"/>
    <property type="match status" value="1"/>
</dbReference>
<organism evidence="2 3">
    <name type="scientific">Anaeramoeba flamelloides</name>
    <dbReference type="NCBI Taxonomy" id="1746091"/>
    <lineage>
        <taxon>Eukaryota</taxon>
        <taxon>Metamonada</taxon>
        <taxon>Anaeramoebidae</taxon>
        <taxon>Anaeramoeba</taxon>
    </lineage>
</organism>
<dbReference type="InterPro" id="IPR016181">
    <property type="entry name" value="Acyl_CoA_acyltransferase"/>
</dbReference>
<dbReference type="EMBL" id="JAOAOG010000317">
    <property type="protein sequence ID" value="KAJ6229780.1"/>
    <property type="molecule type" value="Genomic_DNA"/>
</dbReference>
<dbReference type="Gene3D" id="3.40.630.30">
    <property type="match status" value="1"/>
</dbReference>
<evidence type="ECO:0000259" key="1">
    <source>
        <dbReference type="PROSITE" id="PS51186"/>
    </source>
</evidence>
<gene>
    <name evidence="2" type="ORF">M0813_07368</name>
</gene>
<sequence>MFFILTVVVLAIVVYYFLRRTAPKITKEDLMQALSKYPKQHQREGCEKAQPVYHLSEKDNKAICKAFEPGLDMQYVSLNNYKNICGTVSEFAVGSRIRTGLKYGQVLELRDEQTGKIQGVIVVSEPEHPFSFLQSLIGFELKIPFFWSKRARSEAEHPFSFVQFLIGFELKIPFFLSKRARSEGWGSKVSVKLNTIANKMLNKHKQLLSGRKHWYVAVLGVAEGAQGKGVGTKLLDCVKAFAFESGDPVYLECHDNNVGYYQKQGFKLIHTQNMKPKHKDITEGLNINFMLYENPHKNKDD</sequence>
<comment type="caution">
    <text evidence="2">The sequence shown here is derived from an EMBL/GenBank/DDBJ whole genome shotgun (WGS) entry which is preliminary data.</text>
</comment>
<protein>
    <submittedName>
        <fullName evidence="2">Gnat family acetyltransferase</fullName>
    </submittedName>
</protein>
<dbReference type="PANTHER" id="PTHR42791:SF1">
    <property type="entry name" value="N-ACETYLTRANSFERASE DOMAIN-CONTAINING PROTEIN"/>
    <property type="match status" value="1"/>
</dbReference>
<keyword evidence="3" id="KW-1185">Reference proteome</keyword>
<dbReference type="PROSITE" id="PS51186">
    <property type="entry name" value="GNAT"/>
    <property type="match status" value="1"/>
</dbReference>
<dbReference type="Proteomes" id="UP001150062">
    <property type="component" value="Unassembled WGS sequence"/>
</dbReference>
<dbReference type="CDD" id="cd04301">
    <property type="entry name" value="NAT_SF"/>
    <property type="match status" value="1"/>
</dbReference>
<reference evidence="2" key="1">
    <citation type="submission" date="2022-08" db="EMBL/GenBank/DDBJ databases">
        <title>Novel sulfate-reducing endosymbionts in the free-living metamonad Anaeramoeba.</title>
        <authorList>
            <person name="Jerlstrom-Hultqvist J."/>
            <person name="Cepicka I."/>
            <person name="Gallot-Lavallee L."/>
            <person name="Salas-Leiva D."/>
            <person name="Curtis B.A."/>
            <person name="Zahonova K."/>
            <person name="Pipaliya S."/>
            <person name="Dacks J."/>
            <person name="Roger A.J."/>
        </authorList>
    </citation>
    <scope>NUCLEOTIDE SEQUENCE</scope>
    <source>
        <strain evidence="2">Schooner1</strain>
    </source>
</reference>
<dbReference type="PANTHER" id="PTHR42791">
    <property type="entry name" value="GNAT FAMILY ACETYLTRANSFERASE"/>
    <property type="match status" value="1"/>
</dbReference>
<dbReference type="SUPFAM" id="SSF55729">
    <property type="entry name" value="Acyl-CoA N-acyltransferases (Nat)"/>
    <property type="match status" value="1"/>
</dbReference>
<dbReference type="InterPro" id="IPR000182">
    <property type="entry name" value="GNAT_dom"/>
</dbReference>
<feature type="domain" description="N-acetyltransferase" evidence="1">
    <location>
        <begin position="149"/>
        <end position="288"/>
    </location>
</feature>